<evidence type="ECO:0000313" key="4">
    <source>
        <dbReference type="Proteomes" id="UP000320593"/>
    </source>
</evidence>
<dbReference type="InterPro" id="IPR042262">
    <property type="entry name" value="CN_hydtase_beta_C"/>
</dbReference>
<dbReference type="InterPro" id="IPR008990">
    <property type="entry name" value="Elect_transpt_acc-like_dom_sf"/>
</dbReference>
<organism evidence="3 4">
    <name type="scientific">Roseibium hamelinense</name>
    <dbReference type="NCBI Taxonomy" id="150831"/>
    <lineage>
        <taxon>Bacteria</taxon>
        <taxon>Pseudomonadati</taxon>
        <taxon>Pseudomonadota</taxon>
        <taxon>Alphaproteobacteria</taxon>
        <taxon>Hyphomicrobiales</taxon>
        <taxon>Stappiaceae</taxon>
        <taxon>Roseibium</taxon>
    </lineage>
</organism>
<dbReference type="InterPro" id="IPR049054">
    <property type="entry name" value="CN_hydtase_beta-like_N"/>
</dbReference>
<evidence type="ECO:0000256" key="1">
    <source>
        <dbReference type="SAM" id="MobiDB-lite"/>
    </source>
</evidence>
<protein>
    <submittedName>
        <fullName evidence="3">Nitrile hydratase</fullName>
    </submittedName>
</protein>
<gene>
    <name evidence="3" type="ORF">JM93_01636</name>
</gene>
<accession>A0A562T805</accession>
<dbReference type="OrthoDB" id="3478924at2"/>
<dbReference type="EMBL" id="VLLF01000003">
    <property type="protein sequence ID" value="TWI89433.1"/>
    <property type="molecule type" value="Genomic_DNA"/>
</dbReference>
<name>A0A562T805_9HYPH</name>
<dbReference type="Proteomes" id="UP000320593">
    <property type="component" value="Unassembled WGS sequence"/>
</dbReference>
<reference evidence="3 4" key="1">
    <citation type="submission" date="2019-07" db="EMBL/GenBank/DDBJ databases">
        <title>Genomic Encyclopedia of Archaeal and Bacterial Type Strains, Phase II (KMG-II): from individual species to whole genera.</title>
        <authorList>
            <person name="Goeker M."/>
        </authorList>
    </citation>
    <scope>NUCLEOTIDE SEQUENCE [LARGE SCALE GENOMIC DNA]</scope>
    <source>
        <strain evidence="3 4">ATCC BAA-252</strain>
    </source>
</reference>
<feature type="region of interest" description="Disordered" evidence="1">
    <location>
        <begin position="119"/>
        <end position="142"/>
    </location>
</feature>
<comment type="caution">
    <text evidence="3">The sequence shown here is derived from an EMBL/GenBank/DDBJ whole genome shotgun (WGS) entry which is preliminary data.</text>
</comment>
<keyword evidence="4" id="KW-1185">Reference proteome</keyword>
<dbReference type="Pfam" id="PF21006">
    <property type="entry name" value="NHase_beta_N"/>
    <property type="match status" value="1"/>
</dbReference>
<evidence type="ECO:0000259" key="2">
    <source>
        <dbReference type="Pfam" id="PF21006"/>
    </source>
</evidence>
<proteinExistence type="predicted"/>
<dbReference type="SUPFAM" id="SSF50090">
    <property type="entry name" value="Electron transport accessory proteins"/>
    <property type="match status" value="1"/>
</dbReference>
<feature type="compositionally biased region" description="Polar residues" evidence="1">
    <location>
        <begin position="125"/>
        <end position="135"/>
    </location>
</feature>
<dbReference type="AlphaFoldDB" id="A0A562T805"/>
<dbReference type="Gene3D" id="1.10.472.20">
    <property type="entry name" value="Nitrile hydratase, beta subunit"/>
    <property type="match status" value="1"/>
</dbReference>
<feature type="domain" description="Nitrile hydratase beta subunit-like N-terminal" evidence="2">
    <location>
        <begin position="1"/>
        <end position="108"/>
    </location>
</feature>
<sequence>MNGAQDLGGQMGFGPIEIEVDEPNFHAPWEERAFALTLAMGATGTWSIDTSRYMRETLHPVDYLSSSYYEIWLKGLERLVVAYGLASRAEIGAGRMLEPAKPVKNILTAGKVAATLAKGGPPTGPQQRLPLSNKATRWWPGA</sequence>
<evidence type="ECO:0000313" key="3">
    <source>
        <dbReference type="EMBL" id="TWI89433.1"/>
    </source>
</evidence>